<dbReference type="InterPro" id="IPR000436">
    <property type="entry name" value="Sushi_SCR_CCP_dom"/>
</dbReference>
<proteinExistence type="predicted"/>
<dbReference type="SMART" id="SM00032">
    <property type="entry name" value="CCP"/>
    <property type="match status" value="10"/>
</dbReference>
<dbReference type="OrthoDB" id="8066719at2759"/>
<evidence type="ECO:0000256" key="4">
    <source>
        <dbReference type="ARBA" id="ARBA00023157"/>
    </source>
</evidence>
<dbReference type="InterPro" id="IPR050350">
    <property type="entry name" value="Compl-Cell_Adhes-Reg"/>
</dbReference>
<dbReference type="CDD" id="cd00037">
    <property type="entry name" value="CLECT"/>
    <property type="match status" value="1"/>
</dbReference>
<keyword evidence="3" id="KW-0677">Repeat</keyword>
<dbReference type="PROSITE" id="PS50923">
    <property type="entry name" value="SUSHI"/>
    <property type="match status" value="4"/>
</dbReference>
<dbReference type="Pfam" id="PF00084">
    <property type="entry name" value="Sushi"/>
    <property type="match status" value="2"/>
</dbReference>
<name>A0A6P4Y7L2_BRABE</name>
<reference evidence="10" key="1">
    <citation type="submission" date="2025-08" db="UniProtKB">
        <authorList>
            <consortium name="RefSeq"/>
        </authorList>
    </citation>
    <scope>IDENTIFICATION</scope>
    <source>
        <tissue evidence="10">Gonad</tissue>
    </source>
</reference>
<dbReference type="SUPFAM" id="SSF57535">
    <property type="entry name" value="Complement control module/SCR domain"/>
    <property type="match status" value="4"/>
</dbReference>
<dbReference type="InterPro" id="IPR035976">
    <property type="entry name" value="Sushi/SCR/CCP_sf"/>
</dbReference>
<keyword evidence="2" id="KW-0732">Signal</keyword>
<gene>
    <name evidence="10" type="primary">LOC109462620</name>
</gene>
<dbReference type="Proteomes" id="UP000515135">
    <property type="component" value="Unplaced"/>
</dbReference>
<dbReference type="CDD" id="cd00033">
    <property type="entry name" value="CCP"/>
    <property type="match status" value="4"/>
</dbReference>
<feature type="domain" description="Sushi" evidence="8">
    <location>
        <begin position="1233"/>
        <end position="1293"/>
    </location>
</feature>
<feature type="domain" description="C-type lectin" evidence="7">
    <location>
        <begin position="1305"/>
        <end position="1427"/>
    </location>
</feature>
<dbReference type="InterPro" id="IPR016187">
    <property type="entry name" value="CTDL_fold"/>
</dbReference>
<dbReference type="Pfam" id="PF00059">
    <property type="entry name" value="Lectin_C"/>
    <property type="match status" value="1"/>
</dbReference>
<feature type="domain" description="Sushi" evidence="8">
    <location>
        <begin position="54"/>
        <end position="112"/>
    </location>
</feature>
<protein>
    <submittedName>
        <fullName evidence="10">Uncharacterized protein LOC109462620</fullName>
    </submittedName>
</protein>
<dbReference type="InterPro" id="IPR018378">
    <property type="entry name" value="C-type_lectin_CS"/>
</dbReference>
<keyword evidence="1 6" id="KW-0768">Sushi</keyword>
<dbReference type="InterPro" id="IPR001304">
    <property type="entry name" value="C-type_lectin-like"/>
</dbReference>
<dbReference type="Gene3D" id="2.10.70.10">
    <property type="entry name" value="Complement Module, domain 1"/>
    <property type="match status" value="3"/>
</dbReference>
<evidence type="ECO:0000256" key="5">
    <source>
        <dbReference type="ARBA" id="ARBA00023180"/>
    </source>
</evidence>
<dbReference type="GeneID" id="109462620"/>
<feature type="domain" description="Sushi" evidence="8">
    <location>
        <begin position="565"/>
        <end position="625"/>
    </location>
</feature>
<comment type="caution">
    <text evidence="6">Lacks conserved residue(s) required for the propagation of feature annotation.</text>
</comment>
<evidence type="ECO:0000256" key="2">
    <source>
        <dbReference type="ARBA" id="ARBA00022729"/>
    </source>
</evidence>
<organism evidence="9 10">
    <name type="scientific">Branchiostoma belcheri</name>
    <name type="common">Amphioxus</name>
    <dbReference type="NCBI Taxonomy" id="7741"/>
    <lineage>
        <taxon>Eukaryota</taxon>
        <taxon>Metazoa</taxon>
        <taxon>Chordata</taxon>
        <taxon>Cephalochordata</taxon>
        <taxon>Leptocardii</taxon>
        <taxon>Amphioxiformes</taxon>
        <taxon>Branchiostomatidae</taxon>
        <taxon>Branchiostoma</taxon>
    </lineage>
</organism>
<dbReference type="PANTHER" id="PTHR19325">
    <property type="entry name" value="COMPLEMENT COMPONENT-RELATED SUSHI DOMAIN-CONTAINING"/>
    <property type="match status" value="1"/>
</dbReference>
<sequence length="1893" mass="205758">MAPVNGAQSSEGPYYYGDVVTYSCDEGYELDGASSVTCQADQTWSEPVPTCQRVECPYRMAPENGAQSSEGPYYYGDVVTYTCGEGYGLNGASSVTCQADQTWTDDVPTCQLFDYAVATSAITDSPLDPAVAEEIGLEPFLNDLAAYAEYDGTPLADLPNTDNIIIMPERLALTYTDPETGIRTGMFLPETKNFDPDVPLPDELPSIVITALMEMYPIYYEQYLSNMASTYSNLRATTEFDIATYGPECPYPVRTELGGGFALEPIAPSLCRPVDKIEERDEGSGRTVKLVISGEIIVQPLTADGRPSPDEFAFEVDLSYCDCSTEPPSDPPCTVVTCNSAAPFNNGDTCTYLCSGECSGASTTVTCIDGVWDGEVAVCEIRCPPEPPLPRVFDYAVATNAITGSTLDPVVAEEIGLNSFLNDLTAYAEYDGTPLADLPNTDNIIIMPERLALTYTDPQTGIRTGMFLPETKNFDPDVPLPDELPSIVITALMEMYPIYYEQYLSNMAATYSNLRATTEFDIATYGPECPIPVRTELGGGFALEPIAPSLCRPVNKIEEIDDGSGDCSTEPPSDPPCTVVTCNSAAPFNNGDTCTYLCSGECSGASTTVTCRNGTWDGQVAVCEIMFDYGEATSAITGSTLDPAVAAEVGSDSFLTDLAAYAEYDGTPLADLPNTDNITIMPERLVLTYTNNGVTTGMFLPETRNFDPEVGLPDELPSVAITALRETYPLYYAQYLSNMEADYRNSRTDVEFDIATYGPDTNCTYPPRTDLGGGFALRRIAPTLCRPDDTFEAIDPVTDQPIKVVMGQDIVREQYIEEEQDFRDEAWVDVDLCGCLFPALPPSPTCVISTCTPGTYYPVGFTCEYQCGSGCTGTSTSTTCGTGGWIFPTLPACISGCMALAPPCMTTTCSPNVAYIPGSICIYECAPGCIGGYGNLTCVGLIGWVGSFAPCSVGGCFPPYPVLPDDFDYADATSAITSSTLDPAVAEEVGLGSFLNDLAAYAEYDGTPVADLPDTDNIVIMPERWALTYTNNGITTGMFLPETRNFDPAVGLPDELPSVAITALRDRYPLYYEQYLSNMEADYRNSRTDVEFDSATFGPDTNCSYPPRTDLGGGFALRRIAPTLCQPDERIVATDPVTNQPIKVRTGRDIVREQFIEEEQDFRDEAWVDVEVSLCDCLAPPSYPCIDVVCAPGPYFNGDTCGYTCARGCSGVISTIVTCNNGIWDGTVPICNADCPPLPSIPPCTVALCFSPAPYQHGDTCGYTCAPGCIGFISTILTCNDGSWDGIVPYCTKKLCPLNYELAMGRGPCLRFSEDRQSYQDASQTCRDEGGRLVVIKSAALDAFIDNRIQTTYNAETWIGLDDLTPPPSQYVWSDGSVLGPGDFNDWSPGQPDTLYGEECVEIRPWSPFNYRWNNHHCWRLKHYICESCPPTSPLPWVFDYEAATIAITGSTLDPAVAEEIGLDSFLNDLAAYADYDGTPLADLPDTENIIIMPERWALTYTNAGCTTALFLDETRNFNPDVGLPDELPSFAIAALRERYPLYYEQYLFNMETEYRNSRNAMEFDITTYGPDSDCPYPLRTNLGGGFALERIPPTLCQPDEKIETRDPDTDEVIKVVTGIDLVPQQTEDGLWVDVAVFPRCDCLTGPADIPPCIEVLCFSPPPYNNGDTCAYTCKPECIAPGSTSNILTCNNGDWVGEVPDCPLMGCPSRPNFYCTTVTDCSAPYLNGETCTYTCNDTCVGNPSTMTRTCLEGSWYGEDWAGCYIILRLGCDALPPTFPCTTRTCTGTDHGDVCTYECDRGCTGVPSTMVRTCEDGEWVGEPWRGCQQNCDRPPSFPCALRLGCASPYTDGETCAYWCNRRRGCAGIPATTTRICRDGVWVGPDWNGCHKGNP</sequence>
<dbReference type="PROSITE" id="PS00615">
    <property type="entry name" value="C_TYPE_LECTIN_1"/>
    <property type="match status" value="1"/>
</dbReference>
<dbReference type="Gene3D" id="3.10.100.10">
    <property type="entry name" value="Mannose-Binding Protein A, subunit A"/>
    <property type="match status" value="1"/>
</dbReference>
<keyword evidence="9" id="KW-1185">Reference proteome</keyword>
<dbReference type="FunFam" id="2.10.70.10:FF:000014">
    <property type="entry name" value="Membrane cofactor protein"/>
    <property type="match status" value="2"/>
</dbReference>
<dbReference type="RefSeq" id="XP_019614742.1">
    <property type="nucleotide sequence ID" value="XM_019759183.1"/>
</dbReference>
<evidence type="ECO:0000256" key="6">
    <source>
        <dbReference type="PROSITE-ProRule" id="PRU00302"/>
    </source>
</evidence>
<dbReference type="PANTHER" id="PTHR19325:SF567">
    <property type="entry name" value="SUSHI, VON WILLEBRAND FACTOR TYPE A, EGF AND PENTRAXIN DOMAIN-CONTAINING PROTEIN 1-LIKE"/>
    <property type="match status" value="1"/>
</dbReference>
<dbReference type="SUPFAM" id="SSF56436">
    <property type="entry name" value="C-type lectin-like"/>
    <property type="match status" value="1"/>
</dbReference>
<feature type="domain" description="Sushi" evidence="8">
    <location>
        <begin position="1"/>
        <end position="53"/>
    </location>
</feature>
<dbReference type="PROSITE" id="PS50041">
    <property type="entry name" value="C_TYPE_LECTIN_2"/>
    <property type="match status" value="1"/>
</dbReference>
<evidence type="ECO:0000256" key="1">
    <source>
        <dbReference type="ARBA" id="ARBA00022659"/>
    </source>
</evidence>
<dbReference type="SMART" id="SM00034">
    <property type="entry name" value="CLECT"/>
    <property type="match status" value="1"/>
</dbReference>
<feature type="disulfide bond" evidence="6">
    <location>
        <begin position="24"/>
        <end position="51"/>
    </location>
</feature>
<evidence type="ECO:0000256" key="3">
    <source>
        <dbReference type="ARBA" id="ARBA00022737"/>
    </source>
</evidence>
<evidence type="ECO:0000313" key="10">
    <source>
        <dbReference type="RefSeq" id="XP_019614742.1"/>
    </source>
</evidence>
<dbReference type="KEGG" id="bbel:109462620"/>
<keyword evidence="5" id="KW-0325">Glycoprotein</keyword>
<feature type="disulfide bond" evidence="6">
    <location>
        <begin position="83"/>
        <end position="110"/>
    </location>
</feature>
<evidence type="ECO:0000259" key="8">
    <source>
        <dbReference type="PROSITE" id="PS50923"/>
    </source>
</evidence>
<dbReference type="InterPro" id="IPR016186">
    <property type="entry name" value="C-type_lectin-like/link_sf"/>
</dbReference>
<keyword evidence="4 6" id="KW-1015">Disulfide bond</keyword>
<evidence type="ECO:0000313" key="9">
    <source>
        <dbReference type="Proteomes" id="UP000515135"/>
    </source>
</evidence>
<accession>A0A6P4Y7L2</accession>
<evidence type="ECO:0000259" key="7">
    <source>
        <dbReference type="PROSITE" id="PS50041"/>
    </source>
</evidence>